<keyword evidence="3 7" id="KW-0479">Metal-binding</keyword>
<dbReference type="InterPro" id="IPR001692">
    <property type="entry name" value="Histidinol_DH_CS"/>
</dbReference>
<feature type="binding site" evidence="7 12">
    <location>
        <position position="428"/>
    </location>
    <ligand>
        <name>Zn(2+)</name>
        <dbReference type="ChEBI" id="CHEBI:29105"/>
    </ligand>
</feature>
<feature type="binding site" evidence="7 10">
    <location>
        <position position="221"/>
    </location>
    <ligand>
        <name>NAD(+)</name>
        <dbReference type="ChEBI" id="CHEBI:57540"/>
    </ligand>
</feature>
<evidence type="ECO:0000256" key="11">
    <source>
        <dbReference type="PIRSR" id="PIRSR000099-3"/>
    </source>
</evidence>
<comment type="catalytic activity">
    <reaction evidence="7 8">
        <text>L-histidinol + 2 NAD(+) + H2O = L-histidine + 2 NADH + 3 H(+)</text>
        <dbReference type="Rhea" id="RHEA:20641"/>
        <dbReference type="ChEBI" id="CHEBI:15377"/>
        <dbReference type="ChEBI" id="CHEBI:15378"/>
        <dbReference type="ChEBI" id="CHEBI:57540"/>
        <dbReference type="ChEBI" id="CHEBI:57595"/>
        <dbReference type="ChEBI" id="CHEBI:57699"/>
        <dbReference type="ChEBI" id="CHEBI:57945"/>
        <dbReference type="EC" id="1.1.1.23"/>
    </reaction>
</comment>
<evidence type="ECO:0000256" key="6">
    <source>
        <dbReference type="ARBA" id="ARBA00023102"/>
    </source>
</evidence>
<dbReference type="GO" id="GO:0000105">
    <property type="term" value="P:L-histidine biosynthetic process"/>
    <property type="evidence" value="ECO:0007669"/>
    <property type="project" value="UniProtKB-UniRule"/>
</dbReference>
<feature type="binding site" evidence="7 11">
    <location>
        <position position="269"/>
    </location>
    <ligand>
        <name>substrate</name>
    </ligand>
</feature>
<dbReference type="Gene3D" id="1.20.5.1300">
    <property type="match status" value="1"/>
</dbReference>
<proteinExistence type="inferred from homology"/>
<name>A0ABD6CLJ7_9EURY</name>
<evidence type="ECO:0000256" key="5">
    <source>
        <dbReference type="ARBA" id="ARBA00023002"/>
    </source>
</evidence>
<reference evidence="15 16" key="1">
    <citation type="journal article" date="2019" name="Int. J. Syst. Evol. Microbiol.">
        <title>The Global Catalogue of Microorganisms (GCM) 10K type strain sequencing project: providing services to taxonomists for standard genome sequencing and annotation.</title>
        <authorList>
            <consortium name="The Broad Institute Genomics Platform"/>
            <consortium name="The Broad Institute Genome Sequencing Center for Infectious Disease"/>
            <person name="Wu L."/>
            <person name="Ma J."/>
        </authorList>
    </citation>
    <scope>NUCLEOTIDE SEQUENCE [LARGE SCALE GENOMIC DNA]</scope>
    <source>
        <strain evidence="15 16">CGMCC 1.12121</strain>
    </source>
</reference>
<feature type="binding site" evidence="7 11">
    <location>
        <position position="266"/>
    </location>
    <ligand>
        <name>substrate</name>
    </ligand>
</feature>
<feature type="binding site" evidence="7 10">
    <location>
        <position position="198"/>
    </location>
    <ligand>
        <name>NAD(+)</name>
        <dbReference type="ChEBI" id="CHEBI:57540"/>
    </ligand>
</feature>
<evidence type="ECO:0000256" key="3">
    <source>
        <dbReference type="ARBA" id="ARBA00022723"/>
    </source>
</evidence>
<dbReference type="GO" id="GO:0004399">
    <property type="term" value="F:histidinol dehydrogenase activity"/>
    <property type="evidence" value="ECO:0007669"/>
    <property type="project" value="UniProtKB-UniRule"/>
</dbReference>
<dbReference type="EC" id="1.1.1.23" evidence="7 8"/>
<evidence type="ECO:0000313" key="15">
    <source>
        <dbReference type="EMBL" id="MFD1599054.1"/>
    </source>
</evidence>
<comment type="caution">
    <text evidence="15">The sequence shown here is derived from an EMBL/GenBank/DDBJ whole genome shotgun (WGS) entry which is preliminary data.</text>
</comment>
<dbReference type="InterPro" id="IPR016161">
    <property type="entry name" value="Ald_DH/histidinol_DH"/>
</dbReference>
<organism evidence="15 16">
    <name type="scientific">Halobellus rarus</name>
    <dbReference type="NCBI Taxonomy" id="1126237"/>
    <lineage>
        <taxon>Archaea</taxon>
        <taxon>Methanobacteriati</taxon>
        <taxon>Methanobacteriota</taxon>
        <taxon>Stenosarchaea group</taxon>
        <taxon>Halobacteria</taxon>
        <taxon>Halobacteriales</taxon>
        <taxon>Haloferacaceae</taxon>
        <taxon>Halobellus</taxon>
    </lineage>
</organism>
<feature type="binding site" evidence="7 12">
    <location>
        <position position="369"/>
    </location>
    <ligand>
        <name>Zn(2+)</name>
        <dbReference type="ChEBI" id="CHEBI:29105"/>
    </ligand>
</feature>
<dbReference type="GO" id="GO:0008270">
    <property type="term" value="F:zinc ion binding"/>
    <property type="evidence" value="ECO:0007669"/>
    <property type="project" value="UniProtKB-UniRule"/>
</dbReference>
<dbReference type="PIRSF" id="PIRSF000099">
    <property type="entry name" value="Histidinol_dh"/>
    <property type="match status" value="1"/>
</dbReference>
<feature type="binding site" evidence="7 11">
    <location>
        <position position="428"/>
    </location>
    <ligand>
        <name>substrate</name>
    </ligand>
</feature>
<feature type="active site" description="Proton acceptor" evidence="7 9">
    <location>
        <position position="336"/>
    </location>
</feature>
<dbReference type="PROSITE" id="PS00611">
    <property type="entry name" value="HISOL_DEHYDROGENASE"/>
    <property type="match status" value="1"/>
</dbReference>
<evidence type="ECO:0000256" key="10">
    <source>
        <dbReference type="PIRSR" id="PIRSR000099-2"/>
    </source>
</evidence>
<accession>A0ABD6CLJ7</accession>
<keyword evidence="6 7" id="KW-0368">Histidine biosynthesis</keyword>
<evidence type="ECO:0000256" key="4">
    <source>
        <dbReference type="ARBA" id="ARBA00022833"/>
    </source>
</evidence>
<evidence type="ECO:0000256" key="2">
    <source>
        <dbReference type="ARBA" id="ARBA00016531"/>
    </source>
</evidence>
<feature type="binding site" evidence="7 11">
    <location>
        <position position="423"/>
    </location>
    <ligand>
        <name>substrate</name>
    </ligand>
</feature>
<feature type="binding site" evidence="7 12">
    <location>
        <position position="269"/>
    </location>
    <ligand>
        <name>Zn(2+)</name>
        <dbReference type="ChEBI" id="CHEBI:29105"/>
    </ligand>
</feature>
<dbReference type="FunFam" id="3.40.50.1980:FF:000001">
    <property type="entry name" value="Histidinol dehydrogenase"/>
    <property type="match status" value="1"/>
</dbReference>
<comment type="pathway">
    <text evidence="7 8">Amino-acid biosynthesis; L-histidine biosynthesis; L-histidine from 5-phospho-alpha-D-ribose 1-diphosphate: step 9/9.</text>
</comment>
<dbReference type="RefSeq" id="WP_256420577.1">
    <property type="nucleotide sequence ID" value="NZ_JANHDI010000002.1"/>
</dbReference>
<dbReference type="Proteomes" id="UP001597085">
    <property type="component" value="Unassembled WGS sequence"/>
</dbReference>
<dbReference type="AlphaFoldDB" id="A0ABD6CLJ7"/>
<evidence type="ECO:0000256" key="9">
    <source>
        <dbReference type="PIRSR" id="PIRSR000099-1"/>
    </source>
</evidence>
<dbReference type="PANTHER" id="PTHR21256:SF2">
    <property type="entry name" value="HISTIDINE BIOSYNTHESIS TRIFUNCTIONAL PROTEIN"/>
    <property type="match status" value="1"/>
</dbReference>
<evidence type="ECO:0000256" key="12">
    <source>
        <dbReference type="PIRSR" id="PIRSR000099-4"/>
    </source>
</evidence>
<evidence type="ECO:0000313" key="16">
    <source>
        <dbReference type="Proteomes" id="UP001597085"/>
    </source>
</evidence>
<feature type="binding site" evidence="7 10">
    <location>
        <position position="138"/>
    </location>
    <ligand>
        <name>NAD(+)</name>
        <dbReference type="ChEBI" id="CHEBI:57540"/>
    </ligand>
</feature>
<evidence type="ECO:0000256" key="14">
    <source>
        <dbReference type="SAM" id="MobiDB-lite"/>
    </source>
</evidence>
<comment type="similarity">
    <text evidence="1 7 8 13">Belongs to the histidinol dehydrogenase family.</text>
</comment>
<keyword evidence="16" id="KW-1185">Reference proteome</keyword>
<feature type="binding site" evidence="7 11">
    <location>
        <position position="336"/>
    </location>
    <ligand>
        <name>substrate</name>
    </ligand>
</feature>
<feature type="binding site" evidence="7 12">
    <location>
        <position position="266"/>
    </location>
    <ligand>
        <name>Zn(2+)</name>
        <dbReference type="ChEBI" id="CHEBI:29105"/>
    </ligand>
</feature>
<protein>
    <recommendedName>
        <fullName evidence="2 7">Histidinol dehydrogenase</fullName>
        <shortName evidence="7 8">HDH</shortName>
        <ecNumber evidence="7 8">1.1.1.23</ecNumber>
    </recommendedName>
</protein>
<comment type="function">
    <text evidence="7 8">Catalyzes the sequential NAD-dependent oxidations of L-histidinol to L-histidinaldehyde and then to L-histidine.</text>
</comment>
<dbReference type="EMBL" id="JBHUDK010000006">
    <property type="protein sequence ID" value="MFD1599054.1"/>
    <property type="molecule type" value="Genomic_DNA"/>
</dbReference>
<keyword evidence="4 7" id="KW-0862">Zinc</keyword>
<dbReference type="Pfam" id="PF00815">
    <property type="entry name" value="Histidinol_dh"/>
    <property type="match status" value="1"/>
</dbReference>
<feature type="compositionally biased region" description="Basic and acidic residues" evidence="14">
    <location>
        <begin position="426"/>
        <end position="436"/>
    </location>
</feature>
<dbReference type="InterPro" id="IPR022695">
    <property type="entry name" value="Histidinol_DH_monofunct"/>
</dbReference>
<keyword evidence="5 7" id="KW-0560">Oxidoreductase</keyword>
<gene>
    <name evidence="7 15" type="primary">hisD</name>
    <name evidence="15" type="ORF">ACFSBX_08810</name>
</gene>
<dbReference type="NCBIfam" id="TIGR00069">
    <property type="entry name" value="hisD"/>
    <property type="match status" value="1"/>
</dbReference>
<feature type="region of interest" description="Disordered" evidence="14">
    <location>
        <begin position="426"/>
        <end position="456"/>
    </location>
</feature>
<dbReference type="CDD" id="cd06572">
    <property type="entry name" value="Histidinol_dh"/>
    <property type="match status" value="1"/>
</dbReference>
<sequence length="456" mass="47861">MTLQVREISELSPDERAALFDRDAGIDEARADVEEIVGRVRTEGDVAVREFCREFDGVEVGNLDVTDAAERAYDEIDDDVREAIETAAANVREFHERQVPDDWRESFGTGGGGADEGVGAGRRELGRRFRPLERVGVYAPGGTAAYPSSVLMGVVPAKVAGVEHVALATPPAEEMNPVTLAAAHVAGADVVYSVGGAQAVGALAYGTETVKAVQKIVGPGNRWVTAAKAAVRGDVDIDFLAGPSEILVLADATADPELIAADLLAQAEHDPNSSVVAVTDDEGLAADVVAAVESRTAERERESVIRDALENDASGVLRARSMSEAVLFAEEYAAEHLSIQADDDEALLDRITNAGSVFLGPYTPVAAGDYASGTNHVLPTSGGAKRYGGLSVDTFLRSTTVQRLDRDGLDALAETVTTLAEAEGLEAHAESVRARFDSAAPSDSSDRTDTGDEDAA</sequence>
<keyword evidence="7 8" id="KW-0028">Amino-acid biosynthesis</keyword>
<dbReference type="SUPFAM" id="SSF53720">
    <property type="entry name" value="ALDH-like"/>
    <property type="match status" value="1"/>
</dbReference>
<evidence type="ECO:0000256" key="13">
    <source>
        <dbReference type="RuleBase" id="RU004175"/>
    </source>
</evidence>
<dbReference type="HAMAP" id="MF_01024">
    <property type="entry name" value="HisD"/>
    <property type="match status" value="1"/>
</dbReference>
<dbReference type="PRINTS" id="PR00083">
    <property type="entry name" value="HOLDHDRGNASE"/>
</dbReference>
<dbReference type="PANTHER" id="PTHR21256">
    <property type="entry name" value="HISTIDINOL DEHYDROGENASE HDH"/>
    <property type="match status" value="1"/>
</dbReference>
<comment type="cofactor">
    <cofactor evidence="7 12">
        <name>Zn(2+)</name>
        <dbReference type="ChEBI" id="CHEBI:29105"/>
    </cofactor>
    <text evidence="7 12">Binds 1 zinc ion per subunit.</text>
</comment>
<evidence type="ECO:0000256" key="1">
    <source>
        <dbReference type="ARBA" id="ARBA00010178"/>
    </source>
</evidence>
<dbReference type="Gene3D" id="3.40.50.1980">
    <property type="entry name" value="Nitrogenase molybdenum iron protein domain"/>
    <property type="match status" value="2"/>
</dbReference>
<feature type="active site" description="Proton acceptor" evidence="7 9">
    <location>
        <position position="335"/>
    </location>
</feature>
<evidence type="ECO:0000256" key="7">
    <source>
        <dbReference type="HAMAP-Rule" id="MF_01024"/>
    </source>
</evidence>
<feature type="binding site" evidence="7 11">
    <location>
        <position position="369"/>
    </location>
    <ligand>
        <name>substrate</name>
    </ligand>
</feature>
<evidence type="ECO:0000256" key="8">
    <source>
        <dbReference type="PIRNR" id="PIRNR000099"/>
    </source>
</evidence>
<keyword evidence="7 8" id="KW-0520">NAD</keyword>
<feature type="binding site" evidence="7 11">
    <location>
        <position position="244"/>
    </location>
    <ligand>
        <name>substrate</name>
    </ligand>
</feature>
<dbReference type="InterPro" id="IPR012131">
    <property type="entry name" value="Hstdl_DH"/>
</dbReference>